<feature type="compositionally biased region" description="Basic and acidic residues" evidence="1">
    <location>
        <begin position="31"/>
        <end position="43"/>
    </location>
</feature>
<comment type="caution">
    <text evidence="2">The sequence shown here is derived from an EMBL/GenBank/DDBJ whole genome shotgun (WGS) entry which is preliminary data.</text>
</comment>
<proteinExistence type="predicted"/>
<dbReference type="AlphaFoldDB" id="A0A812UQX5"/>
<sequence>MAPKAKRVIKLHRKKVEISERTGKPKRIRHDRGAEAAKRQAKMTKEEWKRWQNPRVAKEWSRPEYVFEPRAANAIYVRDGGEGAYRDKTYEIVTRWTAQTQIRYRPHAKSPGSKSHLRYERYAKAKTIGQSLALGSKPIDWCYDFEHGFIKVVGGKVRDEPIDRSKIESDDELTAVDQAIMRWFIRELAKRYNLKVSDLRLEHGASESLMMRAHRLVANRRAKAILDKKRRISDDDVENVLQTWAFARNMGRLNVMPEGQDWVKSDTLGLLRDRMGSIHVTKPTSAYVSVAKMLNKWLQQRLPSAAASFKWTSINLNCNYAARRHRDANNFGPSFIQAFGSFTGGELSVWPEDDKSTGLSALPSYAKQTVDIKRNLVLFNGNTAHEVKPFKGERFSVVYFCCGCHPQTPRPVAKELKDLGFQLPSATEERHKLLSKPEGYGKKVTRVRKTVLKVFPAKK</sequence>
<dbReference type="EMBL" id="CAJNDS010002768">
    <property type="protein sequence ID" value="CAE7590579.1"/>
    <property type="molecule type" value="Genomic_DNA"/>
</dbReference>
<dbReference type="Gene3D" id="3.60.130.30">
    <property type="match status" value="1"/>
</dbReference>
<dbReference type="OrthoDB" id="407145at2759"/>
<evidence type="ECO:0000313" key="2">
    <source>
        <dbReference type="EMBL" id="CAE7590579.1"/>
    </source>
</evidence>
<dbReference type="Proteomes" id="UP000604046">
    <property type="component" value="Unassembled WGS sequence"/>
</dbReference>
<name>A0A812UQX5_9DINO</name>
<organism evidence="2 3">
    <name type="scientific">Symbiodinium natans</name>
    <dbReference type="NCBI Taxonomy" id="878477"/>
    <lineage>
        <taxon>Eukaryota</taxon>
        <taxon>Sar</taxon>
        <taxon>Alveolata</taxon>
        <taxon>Dinophyceae</taxon>
        <taxon>Suessiales</taxon>
        <taxon>Symbiodiniaceae</taxon>
        <taxon>Symbiodinium</taxon>
    </lineage>
</organism>
<evidence type="ECO:0000313" key="3">
    <source>
        <dbReference type="Proteomes" id="UP000604046"/>
    </source>
</evidence>
<keyword evidence="3" id="KW-1185">Reference proteome</keyword>
<accession>A0A812UQX5</accession>
<gene>
    <name evidence="2" type="ORF">SNAT2548_LOCUS33629</name>
</gene>
<evidence type="ECO:0000256" key="1">
    <source>
        <dbReference type="SAM" id="MobiDB-lite"/>
    </source>
</evidence>
<reference evidence="2" key="1">
    <citation type="submission" date="2021-02" db="EMBL/GenBank/DDBJ databases">
        <authorList>
            <person name="Dougan E. K."/>
            <person name="Rhodes N."/>
            <person name="Thang M."/>
            <person name="Chan C."/>
        </authorList>
    </citation>
    <scope>NUCLEOTIDE SEQUENCE</scope>
</reference>
<protein>
    <submittedName>
        <fullName evidence="2">Uncharacterized protein</fullName>
    </submittedName>
</protein>
<feature type="region of interest" description="Disordered" evidence="1">
    <location>
        <begin position="22"/>
        <end position="43"/>
    </location>
</feature>